<accession>A0A7X1ZDM2</accession>
<name>A0A7X1ZDM2_9PROT</name>
<keyword evidence="2" id="KW-1185">Reference proteome</keyword>
<dbReference type="SUPFAM" id="SSF81593">
    <property type="entry name" value="Nucleotidyltransferase substrate binding subunit/domain"/>
    <property type="match status" value="1"/>
</dbReference>
<dbReference type="GO" id="GO:0016740">
    <property type="term" value="F:transferase activity"/>
    <property type="evidence" value="ECO:0007669"/>
    <property type="project" value="UniProtKB-KW"/>
</dbReference>
<dbReference type="OrthoDB" id="9810452at2"/>
<evidence type="ECO:0000313" key="1">
    <source>
        <dbReference type="EMBL" id="MQX36613.1"/>
    </source>
</evidence>
<dbReference type="AlphaFoldDB" id="A0A7X1ZDM2"/>
<dbReference type="Proteomes" id="UP000434582">
    <property type="component" value="Unassembled WGS sequence"/>
</dbReference>
<sequence>MDRLTERLEVAGKAQATLFAALENGTLPPTERRDVCILRFVYSFEATWKAAQAVLRERHGLFANSPRAAIRSCVDVRILDEATAEAALSMVEDRNLAAHTYNEELADKLFGRMTGHAGALKAWLAGLRTEAGA</sequence>
<reference evidence="1 2" key="1">
    <citation type="submission" date="2019-10" db="EMBL/GenBank/DDBJ databases">
        <title>Draft whole-genome sequence of the purple nonsulfur photosynthetic bacterium Roseospira navarrensis DSM 15114.</title>
        <authorList>
            <person name="Kyndt J.A."/>
            <person name="Meyer T.E."/>
        </authorList>
    </citation>
    <scope>NUCLEOTIDE SEQUENCE [LARGE SCALE GENOMIC DNA]</scope>
    <source>
        <strain evidence="1 2">DSM 15114</strain>
    </source>
</reference>
<dbReference type="EMBL" id="WIVE01000022">
    <property type="protein sequence ID" value="MQX36613.1"/>
    <property type="molecule type" value="Genomic_DNA"/>
</dbReference>
<comment type="caution">
    <text evidence="1">The sequence shown here is derived from an EMBL/GenBank/DDBJ whole genome shotgun (WGS) entry which is preliminary data.</text>
</comment>
<dbReference type="Pfam" id="PF08780">
    <property type="entry name" value="NTase_sub_bind"/>
    <property type="match status" value="1"/>
</dbReference>
<keyword evidence="1" id="KW-0808">Transferase</keyword>
<dbReference type="InterPro" id="IPR010235">
    <property type="entry name" value="HepT"/>
</dbReference>
<organism evidence="1 2">
    <name type="scientific">Roseospira navarrensis</name>
    <dbReference type="NCBI Taxonomy" id="140058"/>
    <lineage>
        <taxon>Bacteria</taxon>
        <taxon>Pseudomonadati</taxon>
        <taxon>Pseudomonadota</taxon>
        <taxon>Alphaproteobacteria</taxon>
        <taxon>Rhodospirillales</taxon>
        <taxon>Rhodospirillaceae</taxon>
        <taxon>Roseospira</taxon>
    </lineage>
</organism>
<proteinExistence type="predicted"/>
<dbReference type="RefSeq" id="WP_153343267.1">
    <property type="nucleotide sequence ID" value="NZ_WIVE01000022.1"/>
</dbReference>
<dbReference type="Gene3D" id="1.20.120.330">
    <property type="entry name" value="Nucleotidyltransferases domain 2"/>
    <property type="match status" value="1"/>
</dbReference>
<gene>
    <name evidence="1" type="ORF">GHC57_08795</name>
</gene>
<evidence type="ECO:0000313" key="2">
    <source>
        <dbReference type="Proteomes" id="UP000434582"/>
    </source>
</evidence>
<protein>
    <submittedName>
        <fullName evidence="1">Nucleotidyltransferase</fullName>
    </submittedName>
</protein>